<dbReference type="InterPro" id="IPR057366">
    <property type="entry name" value="TRPM-like"/>
</dbReference>
<dbReference type="FunCoup" id="A8X114">
    <property type="interactions" value="5"/>
</dbReference>
<feature type="compositionally biased region" description="Acidic residues" evidence="9">
    <location>
        <begin position="928"/>
        <end position="958"/>
    </location>
</feature>
<evidence type="ECO:0000256" key="4">
    <source>
        <dbReference type="ARBA" id="ARBA00022989"/>
    </source>
</evidence>
<dbReference type="Pfam" id="PF18139">
    <property type="entry name" value="LSDAT_euk"/>
    <property type="match status" value="1"/>
</dbReference>
<dbReference type="STRING" id="6238.A8X114"/>
<evidence type="ECO:0000256" key="5">
    <source>
        <dbReference type="ARBA" id="ARBA00023065"/>
    </source>
</evidence>
<gene>
    <name evidence="15" type="primary">gtl-1</name>
    <name evidence="13" type="synonym">Cbr-gtl-1</name>
    <name evidence="15" type="ORF">CBG06044</name>
    <name evidence="13" type="ORF">CBG_06044</name>
</gene>
<feature type="transmembrane region" description="Helical" evidence="10">
    <location>
        <begin position="1223"/>
        <end position="1243"/>
    </location>
</feature>
<reference evidence="13 14" key="1">
    <citation type="journal article" date="2003" name="PLoS Biol.">
        <title>The genome sequence of Caenorhabditis briggsae: a platform for comparative genomics.</title>
        <authorList>
            <person name="Stein L.D."/>
            <person name="Bao Z."/>
            <person name="Blasiar D."/>
            <person name="Blumenthal T."/>
            <person name="Brent M.R."/>
            <person name="Chen N."/>
            <person name="Chinwalla A."/>
            <person name="Clarke L."/>
            <person name="Clee C."/>
            <person name="Coghlan A."/>
            <person name="Coulson A."/>
            <person name="D'Eustachio P."/>
            <person name="Fitch D.H."/>
            <person name="Fulton L.A."/>
            <person name="Fulton R.E."/>
            <person name="Griffiths-Jones S."/>
            <person name="Harris T.W."/>
            <person name="Hillier L.W."/>
            <person name="Kamath R."/>
            <person name="Kuwabara P.E."/>
            <person name="Mardis E.R."/>
            <person name="Marra M.A."/>
            <person name="Miner T.L."/>
            <person name="Minx P."/>
            <person name="Mullikin J.C."/>
            <person name="Plumb R.W."/>
            <person name="Rogers J."/>
            <person name="Schein J.E."/>
            <person name="Sohrmann M."/>
            <person name="Spieth J."/>
            <person name="Stajich J.E."/>
            <person name="Wei C."/>
            <person name="Willey D."/>
            <person name="Wilson R.K."/>
            <person name="Durbin R."/>
            <person name="Waterston R.H."/>
        </authorList>
    </citation>
    <scope>NUCLEOTIDE SEQUENCE [LARGE SCALE GENOMIC DNA]</scope>
    <source>
        <strain evidence="13 14">AF16</strain>
    </source>
</reference>
<evidence type="ECO:0000313" key="14">
    <source>
        <dbReference type="Proteomes" id="UP000008549"/>
    </source>
</evidence>
<name>A8X114_CAEBR</name>
<feature type="compositionally biased region" description="Basic and acidic residues" evidence="9">
    <location>
        <begin position="1668"/>
        <end position="1685"/>
    </location>
</feature>
<evidence type="ECO:0000313" key="15">
    <source>
        <dbReference type="WormBase" id="CBG06044"/>
    </source>
</evidence>
<dbReference type="InParanoid" id="A8X114"/>
<keyword evidence="3 10" id="KW-0812">Transmembrane</keyword>
<feature type="domain" description="TRPM-like" evidence="12">
    <location>
        <begin position="568"/>
        <end position="681"/>
    </location>
</feature>
<dbReference type="WormBase" id="CBG06044">
    <property type="protein sequence ID" value="CBP40821"/>
    <property type="gene ID" value="WBGene00028384"/>
    <property type="gene designation" value="Cbr-gtl-1"/>
</dbReference>
<evidence type="ECO:0000259" key="12">
    <source>
        <dbReference type="Pfam" id="PF25508"/>
    </source>
</evidence>
<keyword evidence="6 10" id="KW-0472">Membrane</keyword>
<evidence type="ECO:0000256" key="7">
    <source>
        <dbReference type="ARBA" id="ARBA00023303"/>
    </source>
</evidence>
<dbReference type="OMA" id="EVVQTWY"/>
<dbReference type="GO" id="GO:0005886">
    <property type="term" value="C:plasma membrane"/>
    <property type="evidence" value="ECO:0000318"/>
    <property type="project" value="GO_Central"/>
</dbReference>
<dbReference type="GO" id="GO:0030001">
    <property type="term" value="P:metal ion transport"/>
    <property type="evidence" value="ECO:0000318"/>
    <property type="project" value="GO_Central"/>
</dbReference>
<dbReference type="PANTHER" id="PTHR13800:SF10">
    <property type="entry name" value="GTL-1"/>
    <property type="match status" value="1"/>
</dbReference>
<feature type="region of interest" description="Disordered" evidence="9">
    <location>
        <begin position="1668"/>
        <end position="1695"/>
    </location>
</feature>
<evidence type="ECO:0000313" key="13">
    <source>
        <dbReference type="EMBL" id="CAP26324.2"/>
    </source>
</evidence>
<proteinExistence type="predicted"/>
<feature type="compositionally biased region" description="Basic residues" evidence="9">
    <location>
        <begin position="37"/>
        <end position="46"/>
    </location>
</feature>
<evidence type="ECO:0000256" key="1">
    <source>
        <dbReference type="ARBA" id="ARBA00004141"/>
    </source>
</evidence>
<sequence length="1751" mass="200006">MDRKRGSIVPAIHKAVADSLKANSVTVEENEVERETQRKRRRKKQRSSSADGSAPLNSAPRHVQKFDWKDMLHLADISGRKRGNSTTSHSGHATRAGSLKGKNWIECRLKMRQCSYFVPSQRFSERCGCGKDKSKHSDEVIERSQGKGHPLNHLTLPGIQEVDTTDADGDGNEVRVYIYILSINRKLNIPSINLRTYTRKKLIQVNLAPGRWSIQTHTEVMPTDSYGNIVFEGTAHHAQYARVSFDTDPRDIVHLMMKVWKLRPPKLIITINGGLTKFDLQPKLARTFRKGIMKIAKSTDAWIITSGLDEGVVRHLDSALHDQGNHHAAKKQHVAIGIASWGMLKQRNRFSGKDSTVTYATNVFNNTRLKELNDNHSYFLFSDNGTVNRYGAEIILRKRLETYLAQGDKKRSAIPLICVVLEGGAFTIKMVHDYVTTIPRIPVIVCDGSGRAADILAFAHQTVSQNGFLSDNIRNQLVNIIRRVFGYDPKTAQKMIKQIVECTTNKSLVCFRNQHLSRDMTIFRFGESSREDLDHAIMSCLLKGQNLSPPEQLQLALAWNRADIARTEIFANGTEWTTQDLHNAMIEALSNDRIDFVHLLLENGVSMQKFLTYGRLEHLYNTEKGPQNTLRTNLLVDSKHRIKLLEVGRLVEDLMGNLYKSNYTKEEFKNQYFLFNNRKQFGKRVDNSNGGRDDVIGPSGDAGRERMSSMQISLINNARNSIISLFGGGGKRRDSDDEEEFSNLEEEANMDFTFRYPYSDLMIWAVLTKRQKMAKLMWTHGEEGMAKSLVASRLYMSLARTASLATGEIGMSQDFTEFSDEFSDLAVEVLEYCTKHSRDQTLRLLTCELNNWGDETCLSLAAKNGHRKFLAHPCCQMLLSDLWQGGLLMKNNQNSKVLACLAVPPLIFLLGFKTKEQLMLQPKTAAEHDEEMSDSEMNSAEETETSSDSDSDSDESDEDGAKNRAQSLGADQPLSIQRLVRDKLNFSEKKKNDMGINRIVVAPPIAGRSRARTMSIKKSKKNVIKPPACLTIEPSDDDDEQEQKKATEMYINRTGKRGSVAIAVNHDDMYMDPSEEMETDPRQKSSREFSSSRNETVHVLMQRPLSWKKKIMEFYKAPITTYWLWFFAFVLFLILLTYNLLVKTQRIASWSEWYVFAYIFVWTLEIGRKVVSTIMMDTSKPVLKQLRVFFFQYRNGLLAFGLITYLIAYFIRLSPTTKTLGRILIICNSVIWSLKLVDYLSVLQGLGPYINIVAEMIPSMIPLCVLVFITLYSFGLLRQSITYPYEDWHWILVRNIFLQPYFMLYGEVYAAEIDTCGDEIWHTHEDENIPISMLNVTHETCVPGYWIAPVGLTVFMLATNVLLMNVMVAGCTYIFEKHIESTREIFLFERYGQVMEYESTPWLPPPFTIIYHIIWVFKLIKYSSRMFERKNLFDQSLSELKNNSNSKVKTEKYSELFLSPDEMEKVHTFEEESVEDMKRETEKKNLSSNDERIHRTAERTDAILHRVAHLTQMEFSLKEELRELEHKMKNMDSRHKEQMNLMLEMNKKLSKFVTGKYKRGSFGGSGSDTGGGGSTEHITVEKKNSLPMITVDGPTPISSRRSSGQYLKRDSLQMKKRSIEAKIPSIQVEASDGLSLFIEHEDDEAESAVEYVEYSIPVPQFRVRHVTESDKSDLSEDDLVSREVEPPTNLNMSRGPRRHALYSTIADAIETEDYYYADSPVPMPMTPIQPDDGSYFGETDPKFPGAESDYE</sequence>
<dbReference type="Pfam" id="PF25508">
    <property type="entry name" value="TRPM2"/>
    <property type="match status" value="2"/>
</dbReference>
<evidence type="ECO:0000256" key="8">
    <source>
        <dbReference type="SAM" id="Coils"/>
    </source>
</evidence>
<keyword evidence="2" id="KW-0813">Transport</keyword>
<feature type="compositionally biased region" description="Polar residues" evidence="9">
    <location>
        <begin position="1596"/>
        <end position="1605"/>
    </location>
</feature>
<feature type="region of interest" description="Disordered" evidence="9">
    <location>
        <begin position="922"/>
        <end position="974"/>
    </location>
</feature>
<keyword evidence="8" id="KW-0175">Coiled coil</keyword>
<feature type="region of interest" description="Disordered" evidence="9">
    <location>
        <begin position="24"/>
        <end position="63"/>
    </location>
</feature>
<evidence type="ECO:0000256" key="6">
    <source>
        <dbReference type="ARBA" id="ARBA00023136"/>
    </source>
</evidence>
<keyword evidence="5" id="KW-0406">Ion transport</keyword>
<feature type="transmembrane region" description="Helical" evidence="10">
    <location>
        <begin position="1122"/>
        <end position="1141"/>
    </location>
</feature>
<keyword evidence="7" id="KW-0407">Ion channel</keyword>
<keyword evidence="4 10" id="KW-1133">Transmembrane helix</keyword>
<organism evidence="13 14">
    <name type="scientific">Caenorhabditis briggsae</name>
    <dbReference type="NCBI Taxonomy" id="6238"/>
    <lineage>
        <taxon>Eukaryota</taxon>
        <taxon>Metazoa</taxon>
        <taxon>Ecdysozoa</taxon>
        <taxon>Nematoda</taxon>
        <taxon>Chromadorea</taxon>
        <taxon>Rhabditida</taxon>
        <taxon>Rhabditina</taxon>
        <taxon>Rhabditomorpha</taxon>
        <taxon>Rhabditoidea</taxon>
        <taxon>Rhabditidae</taxon>
        <taxon>Peloderinae</taxon>
        <taxon>Caenorhabditis</taxon>
    </lineage>
</organism>
<keyword evidence="14" id="KW-1185">Reference proteome</keyword>
<feature type="region of interest" description="Disordered" evidence="9">
    <location>
        <begin position="1072"/>
        <end position="1095"/>
    </location>
</feature>
<feature type="coiled-coil region" evidence="8">
    <location>
        <begin position="1514"/>
        <end position="1541"/>
    </location>
</feature>
<feature type="domain" description="TRPM SLOG" evidence="11">
    <location>
        <begin position="238"/>
        <end position="502"/>
    </location>
</feature>
<feature type="region of interest" description="Disordered" evidence="9">
    <location>
        <begin position="1470"/>
        <end position="1490"/>
    </location>
</feature>
<dbReference type="Proteomes" id="UP000008549">
    <property type="component" value="Unassembled WGS sequence"/>
</dbReference>
<evidence type="ECO:0000256" key="2">
    <source>
        <dbReference type="ARBA" id="ARBA00022448"/>
    </source>
</evidence>
<comment type="subcellular location">
    <subcellularLocation>
        <location evidence="1">Membrane</location>
        <topology evidence="1">Multi-pass membrane protein</topology>
    </subcellularLocation>
</comment>
<evidence type="ECO:0000259" key="11">
    <source>
        <dbReference type="Pfam" id="PF18139"/>
    </source>
</evidence>
<dbReference type="GO" id="GO:0005261">
    <property type="term" value="F:monoatomic cation channel activity"/>
    <property type="evidence" value="ECO:0000318"/>
    <property type="project" value="GO_Central"/>
</dbReference>
<feature type="transmembrane region" description="Helical" evidence="10">
    <location>
        <begin position="1153"/>
        <end position="1171"/>
    </location>
</feature>
<feature type="region of interest" description="Disordered" evidence="9">
    <location>
        <begin position="1722"/>
        <end position="1751"/>
    </location>
</feature>
<dbReference type="InterPro" id="IPR050927">
    <property type="entry name" value="TRPM"/>
</dbReference>
<dbReference type="EMBL" id="HE600986">
    <property type="protein sequence ID" value="CAP26324.2"/>
    <property type="molecule type" value="Genomic_DNA"/>
</dbReference>
<dbReference type="eggNOG" id="KOG3614">
    <property type="taxonomic scope" value="Eukaryota"/>
</dbReference>
<reference evidence="13 14" key="2">
    <citation type="journal article" date="2011" name="PLoS Genet.">
        <title>Caenorhabditis briggsae recombinant inbred line genotypes reveal inter-strain incompatibility and the evolution of recombination.</title>
        <authorList>
            <person name="Ross J.A."/>
            <person name="Koboldt D.C."/>
            <person name="Staisch J.E."/>
            <person name="Chamberlin H.M."/>
            <person name="Gupta B.P."/>
            <person name="Miller R.D."/>
            <person name="Baird S.E."/>
            <person name="Haag E.S."/>
        </authorList>
    </citation>
    <scope>NUCLEOTIDE SEQUENCE [LARGE SCALE GENOMIC DNA]</scope>
    <source>
        <strain evidence="13 14">AF16</strain>
    </source>
</reference>
<dbReference type="GO" id="GO:0098655">
    <property type="term" value="P:monoatomic cation transmembrane transport"/>
    <property type="evidence" value="ECO:0000318"/>
    <property type="project" value="GO_Central"/>
</dbReference>
<dbReference type="PANTHER" id="PTHR13800">
    <property type="entry name" value="TRANSIENT RECEPTOR POTENTIAL CATION CHANNEL, SUBFAMILY M, MEMBER 6"/>
    <property type="match status" value="1"/>
</dbReference>
<feature type="domain" description="TRPM-like" evidence="12">
    <location>
        <begin position="739"/>
        <end position="872"/>
    </location>
</feature>
<accession>A8X114</accession>
<evidence type="ECO:0000256" key="10">
    <source>
        <dbReference type="SAM" id="Phobius"/>
    </source>
</evidence>
<feature type="transmembrane region" description="Helical" evidence="10">
    <location>
        <begin position="1191"/>
        <end position="1211"/>
    </location>
</feature>
<evidence type="ECO:0000256" key="9">
    <source>
        <dbReference type="SAM" id="MobiDB-lite"/>
    </source>
</evidence>
<protein>
    <submittedName>
        <fullName evidence="13">Protein CBR-GTL-1</fullName>
    </submittedName>
</protein>
<feature type="region of interest" description="Disordered" evidence="9">
    <location>
        <begin position="1587"/>
        <end position="1607"/>
    </location>
</feature>
<feature type="transmembrane region" description="Helical" evidence="10">
    <location>
        <begin position="1249"/>
        <end position="1274"/>
    </location>
</feature>
<evidence type="ECO:0000256" key="3">
    <source>
        <dbReference type="ARBA" id="ARBA00022692"/>
    </source>
</evidence>
<dbReference type="InterPro" id="IPR041491">
    <property type="entry name" value="TRPM_SLOG"/>
</dbReference>
<dbReference type="HOGENOM" id="CLU_001390_4_1_1"/>